<sequence>MNRQYQWLSPNLPASIIQSMCPISASTGICEPVFKTLNHQILGLKIHIF</sequence>
<evidence type="ECO:0000313" key="2">
    <source>
        <dbReference type="Proteomes" id="UP000215914"/>
    </source>
</evidence>
<dbReference type="EMBL" id="MNCJ02000326">
    <property type="protein sequence ID" value="KAF5782738.1"/>
    <property type="molecule type" value="Genomic_DNA"/>
</dbReference>
<comment type="caution">
    <text evidence="1">The sequence shown here is derived from an EMBL/GenBank/DDBJ whole genome shotgun (WGS) entry which is preliminary data.</text>
</comment>
<reference evidence="1" key="1">
    <citation type="journal article" date="2017" name="Nature">
        <title>The sunflower genome provides insights into oil metabolism, flowering and Asterid evolution.</title>
        <authorList>
            <person name="Badouin H."/>
            <person name="Gouzy J."/>
            <person name="Grassa C.J."/>
            <person name="Murat F."/>
            <person name="Staton S.E."/>
            <person name="Cottret L."/>
            <person name="Lelandais-Briere C."/>
            <person name="Owens G.L."/>
            <person name="Carrere S."/>
            <person name="Mayjonade B."/>
            <person name="Legrand L."/>
            <person name="Gill N."/>
            <person name="Kane N.C."/>
            <person name="Bowers J.E."/>
            <person name="Hubner S."/>
            <person name="Bellec A."/>
            <person name="Berard A."/>
            <person name="Berges H."/>
            <person name="Blanchet N."/>
            <person name="Boniface M.C."/>
            <person name="Brunel D."/>
            <person name="Catrice O."/>
            <person name="Chaidir N."/>
            <person name="Claudel C."/>
            <person name="Donnadieu C."/>
            <person name="Faraut T."/>
            <person name="Fievet G."/>
            <person name="Helmstetter N."/>
            <person name="King M."/>
            <person name="Knapp S.J."/>
            <person name="Lai Z."/>
            <person name="Le Paslier M.C."/>
            <person name="Lippi Y."/>
            <person name="Lorenzon L."/>
            <person name="Mandel J.R."/>
            <person name="Marage G."/>
            <person name="Marchand G."/>
            <person name="Marquand E."/>
            <person name="Bret-Mestries E."/>
            <person name="Morien E."/>
            <person name="Nambeesan S."/>
            <person name="Nguyen T."/>
            <person name="Pegot-Espagnet P."/>
            <person name="Pouilly N."/>
            <person name="Raftis F."/>
            <person name="Sallet E."/>
            <person name="Schiex T."/>
            <person name="Thomas J."/>
            <person name="Vandecasteele C."/>
            <person name="Vares D."/>
            <person name="Vear F."/>
            <person name="Vautrin S."/>
            <person name="Crespi M."/>
            <person name="Mangin B."/>
            <person name="Burke J.M."/>
            <person name="Salse J."/>
            <person name="Munos S."/>
            <person name="Vincourt P."/>
            <person name="Rieseberg L.H."/>
            <person name="Langlade N.B."/>
        </authorList>
    </citation>
    <scope>NUCLEOTIDE SEQUENCE</scope>
    <source>
        <tissue evidence="1">Leaves</tissue>
    </source>
</reference>
<gene>
    <name evidence="1" type="ORF">HanXRQr2_Chr11g0499621</name>
</gene>
<proteinExistence type="predicted"/>
<accession>A0A9K3N160</accession>
<keyword evidence="2" id="KW-1185">Reference proteome</keyword>
<dbReference type="AlphaFoldDB" id="A0A9K3N160"/>
<protein>
    <submittedName>
        <fullName evidence="1">Uncharacterized protein</fullName>
    </submittedName>
</protein>
<evidence type="ECO:0000313" key="1">
    <source>
        <dbReference type="EMBL" id="KAF5782738.1"/>
    </source>
</evidence>
<name>A0A9K3N160_HELAN</name>
<dbReference type="Gramene" id="mRNA:HanXRQr2_Chr11g0499621">
    <property type="protein sequence ID" value="CDS:HanXRQr2_Chr11g0499621.1"/>
    <property type="gene ID" value="HanXRQr2_Chr11g0499621"/>
</dbReference>
<organism evidence="1 2">
    <name type="scientific">Helianthus annuus</name>
    <name type="common">Common sunflower</name>
    <dbReference type="NCBI Taxonomy" id="4232"/>
    <lineage>
        <taxon>Eukaryota</taxon>
        <taxon>Viridiplantae</taxon>
        <taxon>Streptophyta</taxon>
        <taxon>Embryophyta</taxon>
        <taxon>Tracheophyta</taxon>
        <taxon>Spermatophyta</taxon>
        <taxon>Magnoliopsida</taxon>
        <taxon>eudicotyledons</taxon>
        <taxon>Gunneridae</taxon>
        <taxon>Pentapetalae</taxon>
        <taxon>asterids</taxon>
        <taxon>campanulids</taxon>
        <taxon>Asterales</taxon>
        <taxon>Asteraceae</taxon>
        <taxon>Asteroideae</taxon>
        <taxon>Heliantheae alliance</taxon>
        <taxon>Heliantheae</taxon>
        <taxon>Helianthus</taxon>
    </lineage>
</organism>
<reference evidence="1" key="2">
    <citation type="submission" date="2020-06" db="EMBL/GenBank/DDBJ databases">
        <title>Helianthus annuus Genome sequencing and assembly Release 2.</title>
        <authorList>
            <person name="Gouzy J."/>
            <person name="Langlade N."/>
            <person name="Munos S."/>
        </authorList>
    </citation>
    <scope>NUCLEOTIDE SEQUENCE</scope>
    <source>
        <tissue evidence="1">Leaves</tissue>
    </source>
</reference>
<dbReference type="Proteomes" id="UP000215914">
    <property type="component" value="Unassembled WGS sequence"/>
</dbReference>